<feature type="region of interest" description="Disordered" evidence="2">
    <location>
        <begin position="780"/>
        <end position="816"/>
    </location>
</feature>
<accession>A0A6P6RTW0</accession>
<reference evidence="4" key="1">
    <citation type="submission" date="2025-08" db="UniProtKB">
        <authorList>
            <consortium name="RefSeq"/>
        </authorList>
    </citation>
    <scope>IDENTIFICATION</scope>
</reference>
<proteinExistence type="predicted"/>
<name>A0A6P6RTW0_9EIME</name>
<dbReference type="RefSeq" id="XP_026190984.1">
    <property type="nucleotide sequence ID" value="XM_026335199.1"/>
</dbReference>
<feature type="region of interest" description="Disordered" evidence="2">
    <location>
        <begin position="127"/>
        <end position="167"/>
    </location>
</feature>
<dbReference type="Proteomes" id="UP000515125">
    <property type="component" value="Unplaced"/>
</dbReference>
<dbReference type="Gene3D" id="2.30.29.30">
    <property type="entry name" value="Pleckstrin-homology domain (PH domain)/Phosphotyrosine-binding domain (PTB)"/>
    <property type="match status" value="1"/>
</dbReference>
<evidence type="ECO:0000256" key="1">
    <source>
        <dbReference type="SAM" id="Coils"/>
    </source>
</evidence>
<keyword evidence="1" id="KW-0175">Coiled coil</keyword>
<gene>
    <name evidence="4" type="primary">LOC34624193</name>
</gene>
<evidence type="ECO:0000256" key="2">
    <source>
        <dbReference type="SAM" id="MobiDB-lite"/>
    </source>
</evidence>
<dbReference type="InterPro" id="IPR011993">
    <property type="entry name" value="PH-like_dom_sf"/>
</dbReference>
<organism evidence="3 4">
    <name type="scientific">Cyclospora cayetanensis</name>
    <dbReference type="NCBI Taxonomy" id="88456"/>
    <lineage>
        <taxon>Eukaryota</taxon>
        <taxon>Sar</taxon>
        <taxon>Alveolata</taxon>
        <taxon>Apicomplexa</taxon>
        <taxon>Conoidasida</taxon>
        <taxon>Coccidia</taxon>
        <taxon>Eucoccidiorida</taxon>
        <taxon>Eimeriorina</taxon>
        <taxon>Eimeriidae</taxon>
        <taxon>Cyclospora</taxon>
    </lineage>
</organism>
<dbReference type="SUPFAM" id="SSF50729">
    <property type="entry name" value="PH domain-like"/>
    <property type="match status" value="1"/>
</dbReference>
<feature type="compositionally biased region" description="Basic and acidic residues" evidence="2">
    <location>
        <begin position="797"/>
        <end position="806"/>
    </location>
</feature>
<dbReference type="GeneID" id="34624193"/>
<keyword evidence="3" id="KW-1185">Reference proteome</keyword>
<evidence type="ECO:0000313" key="4">
    <source>
        <dbReference type="RefSeq" id="XP_026190984.1"/>
    </source>
</evidence>
<feature type="coiled-coil region" evidence="1">
    <location>
        <begin position="671"/>
        <end position="698"/>
    </location>
</feature>
<feature type="compositionally biased region" description="Basic and acidic residues" evidence="2">
    <location>
        <begin position="133"/>
        <end position="146"/>
    </location>
</feature>
<sequence length="1013" mass="110073">MEEPSACGDRPVGTTEASDAMALIANDLLSASDANEDTPSMLTASEEVWGTMKSAEAPECRESSDLLTHTLQKVGIPPAPLKNESHNDRDSCSEELIKSQVTGAFASADAHLCAPKLADAEFPATPHAASNLEEARKGEKEERSASEDTAVPSLESEPGQGSSSLLPEGVYAVGEGTLVEDNFAFNEDDMHAIATAFQTTSDITAVDLTADKEKTRERAASSGAAVPPQSTPSARLTELCTKAQGADRHKNKAPLGEASGDTSYWPFESGLRPWEDIGQEARETAEGVNGHQLEDYRKIRIWVVYRGVYTPVSWPLDTCAEDVKTSVLCACDVMADEGEDSESSKAGAGFCLRQIRPLPDSAEVDGDDLFRGVKTLTLRSDLPPPAEEAEGNSRQGSESNGPLDGSSKGEKGSSEVRVRVVLGPRMFSKDFPSLTDGATYLLEPYSTEAEDAQQRAELSNLRKLTGDKWRRISVAIEPMRHIEAQKAILQMRRGTNLLKHTRFGHPHLRQFQLSTDHQRLLWYSASKGKDASMVHMGDLEGLVLGQKSVTFGGYRIPTLSHLSFSLVFRDGEPSRAYAETLLLPDATLEEARTLDLTCKDEFEFDAWVTGCKAIIAANKGLKLSKMHLLSHSRRFLKAMQRSQTTVQLTKLPEVKESAGLQDCMDLPWHPPEELERKYEEQKKRLDAAAEEMRGLDRKAIVRSNVDLSVFVGAGPAYATILGDCAEVDDEDMEFERMLELVKEVTQVLTQAKTELREYREAESTRLQQERVEASACMECTVLNPPGNSEAPSPASEESPRGTDQEGRLSPSLEGLDSSSILAISSGGQVLTRSGSPGLTFEERFKMASGSSVDLDAVQEQLKEGLSTLLQHAASQTAEAQQLLSSALAAAASAVGVEAKSETEPPPTLPEEDVVKLKSINQLLWRAEVDVENIEDMLARLQASSGFGGLALAGTVANLNQMVTEQVNKWGGQIASMVTDLLRRAEVPQLVSPTGLHQWPSVAYSDSEYEDDLS</sequence>
<evidence type="ECO:0000313" key="3">
    <source>
        <dbReference type="Proteomes" id="UP000515125"/>
    </source>
</evidence>
<dbReference type="AlphaFoldDB" id="A0A6P6RTW0"/>
<dbReference type="OrthoDB" id="5981550at2759"/>
<protein>
    <submittedName>
        <fullName evidence="4">Uncharacterized protein LOC34624193</fullName>
    </submittedName>
</protein>
<feature type="region of interest" description="Disordered" evidence="2">
    <location>
        <begin position="376"/>
        <end position="415"/>
    </location>
</feature>